<proteinExistence type="predicted"/>
<evidence type="ECO:0000313" key="1">
    <source>
        <dbReference type="EMBL" id="MEI5615260.1"/>
    </source>
</evidence>
<dbReference type="RefSeq" id="WP_336558623.1">
    <property type="nucleotide sequence ID" value="NZ_JBBAYL010000024.1"/>
</dbReference>
<dbReference type="Proteomes" id="UP001365781">
    <property type="component" value="Unassembled WGS sequence"/>
</dbReference>
<comment type="caution">
    <text evidence="1">The sequence shown here is derived from an EMBL/GenBank/DDBJ whole genome shotgun (WGS) entry which is preliminary data.</text>
</comment>
<gene>
    <name evidence="1" type="ORF">WB403_39685</name>
</gene>
<sequence>MQQRKQVHTTVAGDLTITGDLYVGRKVGDLTIRDISECMSGRWVTFSDGSLRVFNYARRVNT</sequence>
<dbReference type="EMBL" id="JBBAYM010000035">
    <property type="protein sequence ID" value="MEI5615260.1"/>
    <property type="molecule type" value="Genomic_DNA"/>
</dbReference>
<organism evidence="1 2">
    <name type="scientific">Streptomyces brasiliscabiei</name>
    <dbReference type="NCBI Taxonomy" id="2736302"/>
    <lineage>
        <taxon>Bacteria</taxon>
        <taxon>Bacillati</taxon>
        <taxon>Actinomycetota</taxon>
        <taxon>Actinomycetes</taxon>
        <taxon>Kitasatosporales</taxon>
        <taxon>Streptomycetaceae</taxon>
        <taxon>Streptomyces</taxon>
    </lineage>
</organism>
<reference evidence="1 2" key="1">
    <citation type="submission" date="2024-03" db="EMBL/GenBank/DDBJ databases">
        <title>First Report of Pectobacterium brasiliscabiei causing potato scab in china.</title>
        <authorList>
            <person name="Handique U."/>
        </authorList>
    </citation>
    <scope>NUCLEOTIDE SEQUENCE [LARGE SCALE GENOMIC DNA]</scope>
    <source>
        <strain evidence="1 2">ZRIMU1503</strain>
    </source>
</reference>
<accession>A0ABU8GPY1</accession>
<evidence type="ECO:0000313" key="2">
    <source>
        <dbReference type="Proteomes" id="UP001365781"/>
    </source>
</evidence>
<protein>
    <recommendedName>
        <fullName evidence="3">DUF2158 domain-containing protein</fullName>
    </recommendedName>
</protein>
<evidence type="ECO:0008006" key="3">
    <source>
        <dbReference type="Google" id="ProtNLM"/>
    </source>
</evidence>
<name>A0ABU8GPY1_9ACTN</name>
<keyword evidence="2" id="KW-1185">Reference proteome</keyword>